<accession>A0A504XTA1</accession>
<dbReference type="Proteomes" id="UP000318821">
    <property type="component" value="Unassembled WGS sequence"/>
</dbReference>
<evidence type="ECO:0000313" key="2">
    <source>
        <dbReference type="EMBL" id="TPP50528.1"/>
    </source>
</evidence>
<feature type="compositionally biased region" description="Polar residues" evidence="1">
    <location>
        <begin position="1"/>
        <end position="21"/>
    </location>
</feature>
<dbReference type="AlphaFoldDB" id="A0A504XTA1"/>
<evidence type="ECO:0000256" key="1">
    <source>
        <dbReference type="SAM" id="MobiDB-lite"/>
    </source>
</evidence>
<organism evidence="2 3">
    <name type="scientific">Leishmania donovani</name>
    <dbReference type="NCBI Taxonomy" id="5661"/>
    <lineage>
        <taxon>Eukaryota</taxon>
        <taxon>Discoba</taxon>
        <taxon>Euglenozoa</taxon>
        <taxon>Kinetoplastea</taxon>
        <taxon>Metakinetoplastina</taxon>
        <taxon>Trypanosomatida</taxon>
        <taxon>Trypanosomatidae</taxon>
        <taxon>Leishmaniinae</taxon>
        <taxon>Leishmania</taxon>
    </lineage>
</organism>
<comment type="caution">
    <text evidence="2">The sequence shown here is derived from an EMBL/GenBank/DDBJ whole genome shotgun (WGS) entry which is preliminary data.</text>
</comment>
<sequence>MRNDTQSAEDTSAGTASSQVGFGSHGPPPAERGDYNGETVNNVQELHPVVGSGDRVDGGAAAEDTVTEIRVGSVVEASGLQPCEVGLDSCVSSFGPLSRQPAYGFAVGIMAAPLILTGSLQPSASATMCLAAFHIDSWMKD</sequence>
<gene>
    <name evidence="2" type="ORF">CGC20_2510</name>
</gene>
<name>A0A504XTA1_LEIDO</name>
<evidence type="ECO:0000313" key="3">
    <source>
        <dbReference type="Proteomes" id="UP000318821"/>
    </source>
</evidence>
<feature type="region of interest" description="Disordered" evidence="1">
    <location>
        <begin position="1"/>
        <end position="40"/>
    </location>
</feature>
<reference evidence="3" key="1">
    <citation type="submission" date="2019-02" db="EMBL/GenBank/DDBJ databases">
        <title>FDA dAtabase for Regulatory Grade micrObial Sequences (FDA-ARGOS): Supporting development and validation of Infectious Disease Dx tests.</title>
        <authorList>
            <person name="Duncan R."/>
            <person name="Fisher C."/>
            <person name="Tallon L."/>
            <person name="Sadzewicz L."/>
            <person name="Sengamalay N."/>
            <person name="Ott S."/>
            <person name="Godinez A."/>
            <person name="Nagaraj S."/>
            <person name="Vavikolanu K."/>
            <person name="Vyas G."/>
            <person name="Nadendla S."/>
            <person name="Aluvathingal J."/>
            <person name="Sichtig H."/>
        </authorList>
    </citation>
    <scope>NUCLEOTIDE SEQUENCE [LARGE SCALE GENOMIC DNA]</scope>
    <source>
        <strain evidence="3">FDAARGOS_360</strain>
    </source>
</reference>
<dbReference type="EMBL" id="RHLD01000026">
    <property type="protein sequence ID" value="TPP50528.1"/>
    <property type="molecule type" value="Genomic_DNA"/>
</dbReference>
<protein>
    <submittedName>
        <fullName evidence="2">Uncharacterized protein</fullName>
    </submittedName>
</protein>
<proteinExistence type="predicted"/>